<gene>
    <name evidence="2" type="ORF">PGLA1383_LOCUS20491</name>
</gene>
<dbReference type="OrthoDB" id="475749at2759"/>
<feature type="compositionally biased region" description="Polar residues" evidence="1">
    <location>
        <begin position="434"/>
        <end position="446"/>
    </location>
</feature>
<evidence type="ECO:0000256" key="1">
    <source>
        <dbReference type="SAM" id="MobiDB-lite"/>
    </source>
</evidence>
<feature type="region of interest" description="Disordered" evidence="1">
    <location>
        <begin position="101"/>
        <end position="122"/>
    </location>
</feature>
<dbReference type="Proteomes" id="UP000654075">
    <property type="component" value="Unassembled WGS sequence"/>
</dbReference>
<evidence type="ECO:0000313" key="3">
    <source>
        <dbReference type="Proteomes" id="UP000654075"/>
    </source>
</evidence>
<reference evidence="2" key="1">
    <citation type="submission" date="2021-02" db="EMBL/GenBank/DDBJ databases">
        <authorList>
            <person name="Dougan E. K."/>
            <person name="Rhodes N."/>
            <person name="Thang M."/>
            <person name="Chan C."/>
        </authorList>
    </citation>
    <scope>NUCLEOTIDE SEQUENCE</scope>
</reference>
<dbReference type="AlphaFoldDB" id="A0A813EUB0"/>
<keyword evidence="3" id="KW-1185">Reference proteome</keyword>
<evidence type="ECO:0000313" key="2">
    <source>
        <dbReference type="EMBL" id="CAE8602237.1"/>
    </source>
</evidence>
<organism evidence="2 3">
    <name type="scientific">Polarella glacialis</name>
    <name type="common">Dinoflagellate</name>
    <dbReference type="NCBI Taxonomy" id="89957"/>
    <lineage>
        <taxon>Eukaryota</taxon>
        <taxon>Sar</taxon>
        <taxon>Alveolata</taxon>
        <taxon>Dinophyceae</taxon>
        <taxon>Suessiales</taxon>
        <taxon>Suessiaceae</taxon>
        <taxon>Polarella</taxon>
    </lineage>
</organism>
<feature type="region of interest" description="Disordered" evidence="1">
    <location>
        <begin position="297"/>
        <end position="496"/>
    </location>
</feature>
<dbReference type="EMBL" id="CAJNNV010014030">
    <property type="protein sequence ID" value="CAE8602237.1"/>
    <property type="molecule type" value="Genomic_DNA"/>
</dbReference>
<comment type="caution">
    <text evidence="2">The sequence shown here is derived from an EMBL/GenBank/DDBJ whole genome shotgun (WGS) entry which is preliminary data.</text>
</comment>
<feature type="region of interest" description="Disordered" evidence="1">
    <location>
        <begin position="206"/>
        <end position="238"/>
    </location>
</feature>
<accession>A0A813EUB0</accession>
<feature type="compositionally biased region" description="Low complexity" evidence="1">
    <location>
        <begin position="475"/>
        <end position="485"/>
    </location>
</feature>
<proteinExistence type="predicted"/>
<protein>
    <submittedName>
        <fullName evidence="2">Uncharacterized protein</fullName>
    </submittedName>
</protein>
<sequence>MVFQTAVHSAVSYFLNHYFEEWVDGLHQLDCSRFPITLRNLKLKERKFQEGMDDAAFAFQDGGIGAVRMNVSWSGVIQVTATDVTLNFSFSPYKLMRRAFQGPETEKDHQEAEDDEEDQENHVPLDVQQRLAAVYPSTGTSVHPVHPCFCAKHNASENRTKAEPHCFQCRSCKIMGQTNYAETVLCPSCSDRQKRCMCCGTTSVNPGPQESGASGRPRQERRVGRLSESGPVGAGPAEPVFCARHATSEQRPKTEPTTRECRACFAHLQTNYRDFALCPECSRKELRCMLCSNPGPSFTSPGSGESHLRRGASPNPRETAASRSFQREAVDVALPPTPDRQFGLGSSDRGAGVGGVGDRSRGRNPSGARAHPDDWDGLPPPPPPMPHRQASLSHEERMPSLPCTRLVEERNTWDSAPSPPYPRSPLQARPGSPSIRSPSLIDSQIGRSMRAGSAPALTRPPGSPMPARAPDNHYAAAGARQGQQQWESHPWAPRNL</sequence>
<name>A0A813EUB0_POLGL</name>